<keyword evidence="5" id="KW-0812">Transmembrane</keyword>
<reference evidence="8 9" key="1">
    <citation type="journal article" date="2021" name="Sci. Rep.">
        <title>The genome of the diatom Chaetoceros tenuissimus carries an ancient integrated fragment of an extant virus.</title>
        <authorList>
            <person name="Hongo Y."/>
            <person name="Kimura K."/>
            <person name="Takaki Y."/>
            <person name="Yoshida Y."/>
            <person name="Baba S."/>
            <person name="Kobayashi G."/>
            <person name="Nagasaki K."/>
            <person name="Hano T."/>
            <person name="Tomaru Y."/>
        </authorList>
    </citation>
    <scope>NUCLEOTIDE SEQUENCE [LARGE SCALE GENOMIC DNA]</scope>
    <source>
        <strain evidence="8 9">NIES-3715</strain>
    </source>
</reference>
<comment type="caution">
    <text evidence="8">The sequence shown here is derived from an EMBL/GenBank/DDBJ whole genome shotgun (WGS) entry which is preliminary data.</text>
</comment>
<dbReference type="Gene3D" id="3.40.50.11660">
    <property type="entry name" value="Glycosyl transferase family 10, C-terminal domain"/>
    <property type="match status" value="1"/>
</dbReference>
<evidence type="ECO:0000256" key="2">
    <source>
        <dbReference type="ARBA" id="ARBA00008919"/>
    </source>
</evidence>
<evidence type="ECO:0000256" key="4">
    <source>
        <dbReference type="ARBA" id="ARBA00022679"/>
    </source>
</evidence>
<keyword evidence="3 5" id="KW-0328">Glycosyltransferase</keyword>
<dbReference type="Proteomes" id="UP001054902">
    <property type="component" value="Unassembled WGS sequence"/>
</dbReference>
<keyword evidence="5" id="KW-0472">Membrane</keyword>
<evidence type="ECO:0000259" key="7">
    <source>
        <dbReference type="Pfam" id="PF00852"/>
    </source>
</evidence>
<dbReference type="PANTHER" id="PTHR11929:SF194">
    <property type="entry name" value="ALPHA-(1,3)-FUCOSYLTRANSFERASE 10"/>
    <property type="match status" value="1"/>
</dbReference>
<dbReference type="EMBL" id="BLLK01000020">
    <property type="protein sequence ID" value="GFH44835.1"/>
    <property type="molecule type" value="Genomic_DNA"/>
</dbReference>
<comment type="subcellular location">
    <subcellularLocation>
        <location evidence="5">Golgi apparatus</location>
        <location evidence="5">Golgi stack membrane</location>
        <topology evidence="5">Single-pass type II membrane protein</topology>
    </subcellularLocation>
</comment>
<sequence length="391" mass="45821">MNIIQKPSFVILIILLLCFYQLQTLHLCGIRKNEPPRDEETHNNKRSVNIKPIEQKRIFLCALQDGNGFREIKKILSSVYDDYSIEFLRDKEIPPYFYSSNYTHPTNIFVDTYEFPSCKPQWLKWLLLHFEGHFIFFSPESPKELPYNEESSLQHRFHAIGPVLSKKKNEPLVTYLQAVWWDRLQTELSIEKLTTRRNVTRADLEKRKFIIYANSNCVKFREEAIGRLSFLGVIDCNGKCQGKLGSPKLDNINNTKGTSRINVGNWWLNAALYREYKFCFVMEHEIDHPLYITEKILLAFSGNCIPVYHGPSLIFEFFNKNAFIFYNISNPQPSIDLIDSLNKNETALQLMMEEPILAKGDETIEEFFSFDESIGRGKLRQKFRRMIDGLD</sequence>
<dbReference type="SUPFAM" id="SSF53756">
    <property type="entry name" value="UDP-Glycosyltransferase/glycogen phosphorylase"/>
    <property type="match status" value="1"/>
</dbReference>
<name>A0AAD3CHR1_9STRA</name>
<keyword evidence="6" id="KW-0732">Signal</keyword>
<dbReference type="Pfam" id="PF00852">
    <property type="entry name" value="Glyco_transf_10"/>
    <property type="match status" value="1"/>
</dbReference>
<dbReference type="InterPro" id="IPR001503">
    <property type="entry name" value="Glyco_trans_10"/>
</dbReference>
<keyword evidence="4 5" id="KW-0808">Transferase</keyword>
<dbReference type="InterPro" id="IPR055270">
    <property type="entry name" value="Glyco_tran_10_C"/>
</dbReference>
<accession>A0AAD3CHR1</accession>
<dbReference type="GO" id="GO:0046920">
    <property type="term" value="F:alpha-(1-&gt;3)-fucosyltransferase activity"/>
    <property type="evidence" value="ECO:0007669"/>
    <property type="project" value="TreeGrafter"/>
</dbReference>
<evidence type="ECO:0000256" key="3">
    <source>
        <dbReference type="ARBA" id="ARBA00022676"/>
    </source>
</evidence>
<evidence type="ECO:0000256" key="1">
    <source>
        <dbReference type="ARBA" id="ARBA00004922"/>
    </source>
</evidence>
<organism evidence="8 9">
    <name type="scientific">Chaetoceros tenuissimus</name>
    <dbReference type="NCBI Taxonomy" id="426638"/>
    <lineage>
        <taxon>Eukaryota</taxon>
        <taxon>Sar</taxon>
        <taxon>Stramenopiles</taxon>
        <taxon>Ochrophyta</taxon>
        <taxon>Bacillariophyta</taxon>
        <taxon>Coscinodiscophyceae</taxon>
        <taxon>Chaetocerotophycidae</taxon>
        <taxon>Chaetocerotales</taxon>
        <taxon>Chaetocerotaceae</taxon>
        <taxon>Chaetoceros</taxon>
    </lineage>
</organism>
<keyword evidence="9" id="KW-1185">Reference proteome</keyword>
<comment type="similarity">
    <text evidence="2 5">Belongs to the glycosyltransferase 10 family.</text>
</comment>
<dbReference type="PANTHER" id="PTHR11929">
    <property type="entry name" value="ALPHA- 1,3 -FUCOSYLTRANSFERASE"/>
    <property type="match status" value="1"/>
</dbReference>
<feature type="chain" id="PRO_5041934680" description="Fucosyltransferase" evidence="6">
    <location>
        <begin position="25"/>
        <end position="391"/>
    </location>
</feature>
<protein>
    <recommendedName>
        <fullName evidence="5">Fucosyltransferase</fullName>
        <ecNumber evidence="5">2.4.1.-</ecNumber>
    </recommendedName>
</protein>
<proteinExistence type="inferred from homology"/>
<evidence type="ECO:0000256" key="5">
    <source>
        <dbReference type="RuleBase" id="RU003832"/>
    </source>
</evidence>
<comment type="pathway">
    <text evidence="1">Protein modification; protein glycosylation.</text>
</comment>
<feature type="domain" description="Fucosyltransferase C-terminal" evidence="7">
    <location>
        <begin position="205"/>
        <end position="347"/>
    </location>
</feature>
<keyword evidence="5" id="KW-0333">Golgi apparatus</keyword>
<dbReference type="EC" id="2.4.1.-" evidence="5"/>
<evidence type="ECO:0000256" key="6">
    <source>
        <dbReference type="SAM" id="SignalP"/>
    </source>
</evidence>
<dbReference type="InterPro" id="IPR038577">
    <property type="entry name" value="GT10-like_C_sf"/>
</dbReference>
<evidence type="ECO:0000313" key="9">
    <source>
        <dbReference type="Proteomes" id="UP001054902"/>
    </source>
</evidence>
<evidence type="ECO:0000313" key="8">
    <source>
        <dbReference type="EMBL" id="GFH44835.1"/>
    </source>
</evidence>
<dbReference type="GO" id="GO:0032580">
    <property type="term" value="C:Golgi cisterna membrane"/>
    <property type="evidence" value="ECO:0007669"/>
    <property type="project" value="UniProtKB-SubCell"/>
</dbReference>
<dbReference type="AlphaFoldDB" id="A0AAD3CHR1"/>
<gene>
    <name evidence="8" type="ORF">CTEN210_01309</name>
</gene>
<feature type="signal peptide" evidence="6">
    <location>
        <begin position="1"/>
        <end position="24"/>
    </location>
</feature>